<dbReference type="GO" id="GO:0008194">
    <property type="term" value="F:UDP-glycosyltransferase activity"/>
    <property type="evidence" value="ECO:0007669"/>
    <property type="project" value="InterPro"/>
</dbReference>
<dbReference type="InterPro" id="IPR010610">
    <property type="entry name" value="EryCIII-like_C"/>
</dbReference>
<evidence type="ECO:0000256" key="1">
    <source>
        <dbReference type="ARBA" id="ARBA00022679"/>
    </source>
</evidence>
<evidence type="ECO:0000313" key="3">
    <source>
        <dbReference type="EMBL" id="CZS92739.1"/>
    </source>
</evidence>
<name>A0A1E1K3U5_9HELO</name>
<dbReference type="GO" id="GO:0016758">
    <property type="term" value="F:hexosyltransferase activity"/>
    <property type="evidence" value="ECO:0007669"/>
    <property type="project" value="UniProtKB-ARBA"/>
</dbReference>
<dbReference type="PANTHER" id="PTHR48050:SF13">
    <property type="entry name" value="STEROL 3-BETA-GLUCOSYLTRANSFERASE UGT80A2"/>
    <property type="match status" value="1"/>
</dbReference>
<feature type="domain" description="Erythromycin biosynthesis protein CIII-like C-terminal" evidence="2">
    <location>
        <begin position="384"/>
        <end position="487"/>
    </location>
</feature>
<dbReference type="InterPro" id="IPR050426">
    <property type="entry name" value="Glycosyltransferase_28"/>
</dbReference>
<accession>A0A1E1K3U5</accession>
<dbReference type="SUPFAM" id="SSF53756">
    <property type="entry name" value="UDP-Glycosyltransferase/glycogen phosphorylase"/>
    <property type="match status" value="1"/>
</dbReference>
<protein>
    <submittedName>
        <fullName evidence="3">Related to UDP-glucoronosyl and UDP-glucosyl transferase family protein</fullName>
    </submittedName>
</protein>
<dbReference type="Gene3D" id="3.40.50.2000">
    <property type="entry name" value="Glycogen Phosphorylase B"/>
    <property type="match status" value="2"/>
</dbReference>
<keyword evidence="4" id="KW-1185">Reference proteome</keyword>
<organism evidence="3 4">
    <name type="scientific">Rhynchosporium agropyri</name>
    <dbReference type="NCBI Taxonomy" id="914238"/>
    <lineage>
        <taxon>Eukaryota</taxon>
        <taxon>Fungi</taxon>
        <taxon>Dikarya</taxon>
        <taxon>Ascomycota</taxon>
        <taxon>Pezizomycotina</taxon>
        <taxon>Leotiomycetes</taxon>
        <taxon>Helotiales</taxon>
        <taxon>Ploettnerulaceae</taxon>
        <taxon>Rhynchosporium</taxon>
    </lineage>
</organism>
<dbReference type="Proteomes" id="UP000178912">
    <property type="component" value="Unassembled WGS sequence"/>
</dbReference>
<dbReference type="Pfam" id="PF06722">
    <property type="entry name" value="EryCIII-like_C"/>
    <property type="match status" value="1"/>
</dbReference>
<proteinExistence type="predicted"/>
<evidence type="ECO:0000259" key="2">
    <source>
        <dbReference type="Pfam" id="PF06722"/>
    </source>
</evidence>
<dbReference type="InterPro" id="IPR002213">
    <property type="entry name" value="UDP_glucos_trans"/>
</dbReference>
<sequence length="514" mass="56869">MVLTEKLPSARVRSLGSMSEPKRILFFTSSEYGQANVVLAVASELLNMQKYEIHIASFSPLRRRVDELNKLTPRDGLRSVFHSIACPAALDALVAKNEFIGPYSPGVRGAIKTYKVTLPAMASTWTEAEYMSSYQRCLDIINSVDPNIIVVDPLMSQGLEACNTLSRKRVVLSPNTFLELLRKEQPIYSQLFKIPTVASGFSFPVPLHLIPANIYLKLALLWSIITSPKIKALMRYRKSNQLPSLPPVFNLWQKENHYLVPSVPETDYPCHVPPNVTSCGPILLPVEPVFSQDPELLTWLKRSPTVLINLGSHIRMDETMARDFTSGLKIFLDKKPNVQVLWKRKTSGGVAVTSNPKSSKGNAKTHVRKEKEILDSLSSEIATGRVRIVEWLSVDPSAILGTGLVACCVHHGGSNSFHEALHAGVPQIVLPCWLDTLDFANKVEWLGIGVYGSKLSAPSVEAWELSRAFLKVLGDGEEASQMALRAKELAEISGSYGGRKRACGKIVELLEDSW</sequence>
<reference evidence="4" key="1">
    <citation type="submission" date="2016-03" db="EMBL/GenBank/DDBJ databases">
        <authorList>
            <person name="Guldener U."/>
        </authorList>
    </citation>
    <scope>NUCLEOTIDE SEQUENCE [LARGE SCALE GENOMIC DNA]</scope>
    <source>
        <strain evidence="4">04CH-RAC-A.6.1</strain>
    </source>
</reference>
<dbReference type="PANTHER" id="PTHR48050">
    <property type="entry name" value="STEROL 3-BETA-GLUCOSYLTRANSFERASE"/>
    <property type="match status" value="1"/>
</dbReference>
<dbReference type="OrthoDB" id="407298at2759"/>
<dbReference type="CDD" id="cd03784">
    <property type="entry name" value="GT1_Gtf-like"/>
    <property type="match status" value="1"/>
</dbReference>
<dbReference type="EMBL" id="FJUX01000013">
    <property type="protein sequence ID" value="CZS92739.1"/>
    <property type="molecule type" value="Genomic_DNA"/>
</dbReference>
<evidence type="ECO:0000313" key="4">
    <source>
        <dbReference type="Proteomes" id="UP000178912"/>
    </source>
</evidence>
<dbReference type="AlphaFoldDB" id="A0A1E1K3U5"/>
<keyword evidence="1 3" id="KW-0808">Transferase</keyword>
<gene>
    <name evidence="3" type="ORF">RAG0_03260</name>
</gene>